<proteinExistence type="predicted"/>
<evidence type="ECO:0000313" key="2">
    <source>
        <dbReference type="Proteomes" id="UP000255508"/>
    </source>
</evidence>
<accession>A0A370DWF4</accession>
<dbReference type="AlphaFoldDB" id="A0A370DWF4"/>
<protein>
    <submittedName>
        <fullName evidence="1">Uncharacterized protein</fullName>
    </submittedName>
</protein>
<gene>
    <name evidence="1" type="ORF">DIZ79_09725</name>
</gene>
<organism evidence="1 2">
    <name type="scientific">endosymbiont of Lamellibrachia luymesi</name>
    <dbReference type="NCBI Taxonomy" id="2200907"/>
    <lineage>
        <taxon>Bacteria</taxon>
        <taxon>Pseudomonadati</taxon>
        <taxon>Pseudomonadota</taxon>
        <taxon>Gammaproteobacteria</taxon>
        <taxon>sulfur-oxidizing symbionts</taxon>
    </lineage>
</organism>
<dbReference type="Proteomes" id="UP000255508">
    <property type="component" value="Unassembled WGS sequence"/>
</dbReference>
<evidence type="ECO:0000313" key="1">
    <source>
        <dbReference type="EMBL" id="RDH90185.1"/>
    </source>
</evidence>
<comment type="caution">
    <text evidence="1">The sequence shown here is derived from an EMBL/GenBank/DDBJ whole genome shotgun (WGS) entry which is preliminary data.</text>
</comment>
<sequence length="176" mass="19934">MFRGQRDYLHGASTFDFIVTEFARKLGEPAQIDFILLHKTTHYCRVESAKGSSAGLVASYTDENGQYFLYETDDPITERVAYSEPVEGEHFVIKGERVSIMTADNTFIELAVAAYKGLLTVLFPETKGRHILSRIQLERIPASPFEIHYKRKIAKRFYEGEIRVGGDAVGLIYFGV</sequence>
<reference evidence="1 2" key="1">
    <citation type="journal article" date="2018" name="ISME J.">
        <title>Endosymbiont genomes yield clues of tubeworm success.</title>
        <authorList>
            <person name="Li Y."/>
            <person name="Liles M.R."/>
            <person name="Halanych K.M."/>
        </authorList>
    </citation>
    <scope>NUCLEOTIDE SEQUENCE [LARGE SCALE GENOMIC DNA]</scope>
    <source>
        <strain evidence="1">A1422</strain>
    </source>
</reference>
<dbReference type="EMBL" id="QFXD01000175">
    <property type="protein sequence ID" value="RDH90185.1"/>
    <property type="molecule type" value="Genomic_DNA"/>
</dbReference>
<name>A0A370DWF4_9GAMM</name>